<dbReference type="AlphaFoldDB" id="A0A328CBS3"/>
<protein>
    <submittedName>
        <fullName evidence="1">Uncharacterized protein</fullName>
    </submittedName>
</protein>
<evidence type="ECO:0000313" key="1">
    <source>
        <dbReference type="EMBL" id="RAL23949.1"/>
    </source>
</evidence>
<dbReference type="InterPro" id="IPR027417">
    <property type="entry name" value="P-loop_NTPase"/>
</dbReference>
<dbReference type="OrthoDB" id="9840288at2"/>
<dbReference type="EMBL" id="QHKO01000002">
    <property type="protein sequence ID" value="RAL23949.1"/>
    <property type="molecule type" value="Genomic_DNA"/>
</dbReference>
<gene>
    <name evidence="1" type="ORF">DL240_07315</name>
</gene>
<accession>A0A328CBS3</accession>
<organism evidence="1 2">
    <name type="scientific">Lujinxingia litoralis</name>
    <dbReference type="NCBI Taxonomy" id="2211119"/>
    <lineage>
        <taxon>Bacteria</taxon>
        <taxon>Deltaproteobacteria</taxon>
        <taxon>Bradymonadales</taxon>
        <taxon>Lujinxingiaceae</taxon>
        <taxon>Lujinxingia</taxon>
    </lineage>
</organism>
<comment type="caution">
    <text evidence="1">The sequence shown here is derived from an EMBL/GenBank/DDBJ whole genome shotgun (WGS) entry which is preliminary data.</text>
</comment>
<proteinExistence type="predicted"/>
<dbReference type="RefSeq" id="WP_111729203.1">
    <property type="nucleotide sequence ID" value="NZ_QHKO01000002.1"/>
</dbReference>
<evidence type="ECO:0000313" key="2">
    <source>
        <dbReference type="Proteomes" id="UP000249169"/>
    </source>
</evidence>
<dbReference type="Gene3D" id="3.40.50.300">
    <property type="entry name" value="P-loop containing nucleotide triphosphate hydrolases"/>
    <property type="match status" value="1"/>
</dbReference>
<dbReference type="Proteomes" id="UP000249169">
    <property type="component" value="Unassembled WGS sequence"/>
</dbReference>
<sequence>MAIWAEKLAVRVGRNEVWAGVTLRAESGVLVVVPQGRSEARRALMMTLLGRKKAASGACGLDGLEGAVGYVPEGECVYGGMKVARLLGYAAELGLRALDVEARGARIEAVIQELGLAEVREAKVRELDEVARWKVTLGEAMLLGARGWLVEIAGADSGAKLEVMRGLVRGGVAAVVCMDEDAAVALVEATEHVCVPGPEGMGFWGNAARWRTCAGEAL</sequence>
<name>A0A328CBS3_9DELT</name>
<keyword evidence="2" id="KW-1185">Reference proteome</keyword>
<reference evidence="1 2" key="1">
    <citation type="submission" date="2018-05" db="EMBL/GenBank/DDBJ databases">
        <title>Lujinxingia marina gen. nov. sp. nov., a new facultative anaerobic member of the class Deltaproteobacteria, and proposal of Lujinxingaceae fam. nov.</title>
        <authorList>
            <person name="Li C.-M."/>
        </authorList>
    </citation>
    <scope>NUCLEOTIDE SEQUENCE [LARGE SCALE GENOMIC DNA]</scope>
    <source>
        <strain evidence="1 2">B210</strain>
    </source>
</reference>